<feature type="domain" description="GED" evidence="12">
    <location>
        <begin position="642"/>
        <end position="733"/>
    </location>
</feature>
<keyword evidence="6 9" id="KW-0342">GTP-binding</keyword>
<dbReference type="Proteomes" id="UP000887566">
    <property type="component" value="Unplaced"/>
</dbReference>
<evidence type="ECO:0000313" key="15">
    <source>
        <dbReference type="WBParaSite" id="PSAMB.scaffold46size96096.g1038.t1"/>
    </source>
</evidence>
<keyword evidence="14" id="KW-1185">Reference proteome</keyword>
<dbReference type="GO" id="GO:0003924">
    <property type="term" value="F:GTPase activity"/>
    <property type="evidence" value="ECO:0007669"/>
    <property type="project" value="InterPro"/>
</dbReference>
<dbReference type="PROSITE" id="PS51388">
    <property type="entry name" value="GED"/>
    <property type="match status" value="1"/>
</dbReference>
<feature type="compositionally biased region" description="Polar residues" evidence="10">
    <location>
        <begin position="826"/>
        <end position="837"/>
    </location>
</feature>
<dbReference type="InterPro" id="IPR001849">
    <property type="entry name" value="PH_domain"/>
</dbReference>
<evidence type="ECO:0000259" key="11">
    <source>
        <dbReference type="PROSITE" id="PS50003"/>
    </source>
</evidence>
<dbReference type="PANTHER" id="PTHR11566:SF212">
    <property type="entry name" value="DYNAMIN"/>
    <property type="match status" value="1"/>
</dbReference>
<feature type="compositionally biased region" description="Basic and acidic residues" evidence="10">
    <location>
        <begin position="786"/>
        <end position="798"/>
    </location>
</feature>
<dbReference type="SUPFAM" id="SSF50729">
    <property type="entry name" value="PH domain-like"/>
    <property type="match status" value="1"/>
</dbReference>
<accession>A0A914WNB9</accession>
<evidence type="ECO:0000256" key="10">
    <source>
        <dbReference type="SAM" id="MobiDB-lite"/>
    </source>
</evidence>
<evidence type="ECO:0000256" key="5">
    <source>
        <dbReference type="ARBA" id="ARBA00022801"/>
    </source>
</evidence>
<dbReference type="CDD" id="cd08771">
    <property type="entry name" value="DLP_1"/>
    <property type="match status" value="1"/>
</dbReference>
<name>A0A914WNB9_9BILA</name>
<dbReference type="PRINTS" id="PR00195">
    <property type="entry name" value="DYNAMIN"/>
</dbReference>
<evidence type="ECO:0000259" key="12">
    <source>
        <dbReference type="PROSITE" id="PS51388"/>
    </source>
</evidence>
<reference evidence="15" key="1">
    <citation type="submission" date="2022-11" db="UniProtKB">
        <authorList>
            <consortium name="WormBaseParasite"/>
        </authorList>
    </citation>
    <scope>IDENTIFICATION</scope>
</reference>
<evidence type="ECO:0000256" key="9">
    <source>
        <dbReference type="RuleBase" id="RU003932"/>
    </source>
</evidence>
<keyword evidence="7" id="KW-0505">Motor protein</keyword>
<dbReference type="GO" id="GO:0031623">
    <property type="term" value="P:receptor internalization"/>
    <property type="evidence" value="ECO:0007669"/>
    <property type="project" value="TreeGrafter"/>
</dbReference>
<feature type="domain" description="PH" evidence="11">
    <location>
        <begin position="517"/>
        <end position="610"/>
    </location>
</feature>
<dbReference type="Gene3D" id="3.40.50.300">
    <property type="entry name" value="P-loop containing nucleotide triphosphate hydrolases"/>
    <property type="match status" value="1"/>
</dbReference>
<keyword evidence="4 9" id="KW-0547">Nucleotide-binding</keyword>
<keyword evidence="3" id="KW-0493">Microtubule</keyword>
<organism evidence="14 15">
    <name type="scientific">Plectus sambesii</name>
    <dbReference type="NCBI Taxonomy" id="2011161"/>
    <lineage>
        <taxon>Eukaryota</taxon>
        <taxon>Metazoa</taxon>
        <taxon>Ecdysozoa</taxon>
        <taxon>Nematoda</taxon>
        <taxon>Chromadorea</taxon>
        <taxon>Plectida</taxon>
        <taxon>Plectina</taxon>
        <taxon>Plectoidea</taxon>
        <taxon>Plectidae</taxon>
        <taxon>Plectus</taxon>
    </lineage>
</organism>
<evidence type="ECO:0000256" key="7">
    <source>
        <dbReference type="ARBA" id="ARBA00023175"/>
    </source>
</evidence>
<dbReference type="GO" id="GO:0008017">
    <property type="term" value="F:microtubule binding"/>
    <property type="evidence" value="ECO:0007669"/>
    <property type="project" value="TreeGrafter"/>
</dbReference>
<dbReference type="InterPro" id="IPR011993">
    <property type="entry name" value="PH-like_dom_sf"/>
</dbReference>
<evidence type="ECO:0000256" key="6">
    <source>
        <dbReference type="ARBA" id="ARBA00023134"/>
    </source>
</evidence>
<dbReference type="InterPro" id="IPR019762">
    <property type="entry name" value="Dynamin_GTPase_CS"/>
</dbReference>
<dbReference type="FunFam" id="3.40.50.300:FF:000045">
    <property type="entry name" value="dynamin-1 isoform X2"/>
    <property type="match status" value="1"/>
</dbReference>
<dbReference type="EC" id="3.6.5.5" evidence="1"/>
<proteinExistence type="inferred from homology"/>
<keyword evidence="2" id="KW-0254">Endocytosis</keyword>
<feature type="compositionally biased region" description="Low complexity" evidence="10">
    <location>
        <begin position="758"/>
        <end position="770"/>
    </location>
</feature>
<evidence type="ECO:0000256" key="8">
    <source>
        <dbReference type="ARBA" id="ARBA00048040"/>
    </source>
</evidence>
<dbReference type="InterPro" id="IPR020850">
    <property type="entry name" value="GED_dom"/>
</dbReference>
<dbReference type="WBParaSite" id="PSAMB.scaffold46size96096.g1038.t1">
    <property type="protein sequence ID" value="PSAMB.scaffold46size96096.g1038.t1"/>
    <property type="gene ID" value="PSAMB.scaffold46size96096.g1038"/>
</dbReference>
<feature type="region of interest" description="Disordered" evidence="10">
    <location>
        <begin position="729"/>
        <end position="859"/>
    </location>
</feature>
<dbReference type="Pfam" id="PF02212">
    <property type="entry name" value="GED"/>
    <property type="match status" value="1"/>
</dbReference>
<evidence type="ECO:0000259" key="13">
    <source>
        <dbReference type="PROSITE" id="PS51718"/>
    </source>
</evidence>
<dbReference type="InterPro" id="IPR045063">
    <property type="entry name" value="Dynamin_N"/>
</dbReference>
<dbReference type="InterPro" id="IPR003130">
    <property type="entry name" value="GED"/>
</dbReference>
<dbReference type="GO" id="GO:0005886">
    <property type="term" value="C:plasma membrane"/>
    <property type="evidence" value="ECO:0007669"/>
    <property type="project" value="TreeGrafter"/>
</dbReference>
<dbReference type="PANTHER" id="PTHR11566">
    <property type="entry name" value="DYNAMIN"/>
    <property type="match status" value="1"/>
</dbReference>
<evidence type="ECO:0000256" key="1">
    <source>
        <dbReference type="ARBA" id="ARBA00011980"/>
    </source>
</evidence>
<dbReference type="Pfam" id="PF01031">
    <property type="entry name" value="Dynamin_M"/>
    <property type="match status" value="1"/>
</dbReference>
<dbReference type="GO" id="GO:0005525">
    <property type="term" value="F:GTP binding"/>
    <property type="evidence" value="ECO:0007669"/>
    <property type="project" value="UniProtKB-KW"/>
</dbReference>
<keyword evidence="5" id="KW-0378">Hydrolase</keyword>
<dbReference type="InterPro" id="IPR022812">
    <property type="entry name" value="Dynamin"/>
</dbReference>
<evidence type="ECO:0000256" key="3">
    <source>
        <dbReference type="ARBA" id="ARBA00022701"/>
    </source>
</evidence>
<evidence type="ECO:0000313" key="14">
    <source>
        <dbReference type="Proteomes" id="UP000887566"/>
    </source>
</evidence>
<dbReference type="Pfam" id="PF00350">
    <property type="entry name" value="Dynamin_N"/>
    <property type="match status" value="1"/>
</dbReference>
<comment type="catalytic activity">
    <reaction evidence="8">
        <text>GTP + H2O = GDP + phosphate + H(+)</text>
        <dbReference type="Rhea" id="RHEA:19669"/>
        <dbReference type="ChEBI" id="CHEBI:15377"/>
        <dbReference type="ChEBI" id="CHEBI:15378"/>
        <dbReference type="ChEBI" id="CHEBI:37565"/>
        <dbReference type="ChEBI" id="CHEBI:43474"/>
        <dbReference type="ChEBI" id="CHEBI:58189"/>
        <dbReference type="EC" id="3.6.5.5"/>
    </reaction>
</comment>
<comment type="similarity">
    <text evidence="9">Belongs to the TRAFAC class dynamin-like GTPase superfamily. Dynamin/Fzo/YdjA family.</text>
</comment>
<feature type="domain" description="Dynamin-type G" evidence="13">
    <location>
        <begin position="23"/>
        <end position="291"/>
    </location>
</feature>
<feature type="compositionally biased region" description="Polar residues" evidence="10">
    <location>
        <begin position="845"/>
        <end position="859"/>
    </location>
</feature>
<dbReference type="SMART" id="SM00302">
    <property type="entry name" value="GED"/>
    <property type="match status" value="1"/>
</dbReference>
<dbReference type="InterPro" id="IPR000375">
    <property type="entry name" value="Dynamin_stalk"/>
</dbReference>
<sequence>MEGLIPVVNELQDALASVDGGLALDLPQIAVVGSQSAGKSSVLENIVGRDFLPRGSGIVTRRPLLLQLVRNTDTVEEYGEFLHRRGEIFADFEEIRKEIQAETDRSVGSGKNVSAQPIHLRLIGPKYMDLTLVDLPGLTKVPVGDQPADIELQVRNMILTYIERPTCLILAVCPANADLATSDALQLAQRVDADGLRTIGVLTKIDLMDGGTNARDILENRLIPLTYGYVGIVNRSQRDIDGKKNVQSALEAELNFFRNHDSYKDLDRVGTPCLIARLNEQLTLHIAEVLPDFKVKVQRQIQNLERQLNKMVLDYPHDDPQWKPKALIVLTIKFSQLYKIEMIGMTDAGLNLSRYSYGAKIMNIFHRNFKSLLAATEFTHEDKMKREIGITITNIWGVRPGLFPPDKAFDRVIRSQIKKLEQPMLWVVDAVSQEMLKALQYTIDQAASQFPLLAQELRSRCDGAISKYAHIATDRVKELLEYELAYINTKHEDFVGFSYAEQKGYSRVLKRRHPGMEVTQKGWLIMNKKRFWFVLTPNALCWYADETENERQYMVPIDDSLLFREAKSSNRFIIASQSGNIHFDKSEIELQTTTLEELDRWKRSLLQVGIFTGGERLNLNVENMTISEEIFDEHDPWLERQIESIWILTDSYMRIVCRTLVDVVPKCVVRTLIKDTIEYFEKTLIAEISRLPNCDDLMEENKSECEKRDRLRTSLEACQKALEKLSRTPLPKVIRKPRTVEHRPLHESLSSGQISKPSTAVAESSAAVSLRPPPRSRTRSASRTSGSEKHSDVVDRKSSSPIPPTDPPQSNGNSNLFVRLFPKSASPFSPRSLNSQRSIRKSVEKSITSENRTQWHVND</sequence>
<evidence type="ECO:0000256" key="4">
    <source>
        <dbReference type="ARBA" id="ARBA00022741"/>
    </source>
</evidence>
<dbReference type="SUPFAM" id="SSF52540">
    <property type="entry name" value="P-loop containing nucleoside triphosphate hydrolases"/>
    <property type="match status" value="1"/>
</dbReference>
<dbReference type="InterPro" id="IPR001401">
    <property type="entry name" value="Dynamin_GTPase"/>
</dbReference>
<dbReference type="GO" id="GO:0005874">
    <property type="term" value="C:microtubule"/>
    <property type="evidence" value="ECO:0007669"/>
    <property type="project" value="UniProtKB-KW"/>
</dbReference>
<dbReference type="SMART" id="SM00053">
    <property type="entry name" value="DYNc"/>
    <property type="match status" value="1"/>
</dbReference>
<dbReference type="AlphaFoldDB" id="A0A914WNB9"/>
<dbReference type="Gene3D" id="2.30.29.30">
    <property type="entry name" value="Pleckstrin-homology domain (PH domain)/Phosphotyrosine-binding domain (PTB)"/>
    <property type="match status" value="1"/>
</dbReference>
<dbReference type="GO" id="GO:0005737">
    <property type="term" value="C:cytoplasm"/>
    <property type="evidence" value="ECO:0007669"/>
    <property type="project" value="TreeGrafter"/>
</dbReference>
<feature type="compositionally biased region" description="Polar residues" evidence="10">
    <location>
        <begin position="748"/>
        <end position="757"/>
    </location>
</feature>
<dbReference type="InterPro" id="IPR030381">
    <property type="entry name" value="G_DYNAMIN_dom"/>
</dbReference>
<protein>
    <recommendedName>
        <fullName evidence="1">dynamin GTPase</fullName>
        <ecNumber evidence="1">3.6.5.5</ecNumber>
    </recommendedName>
</protein>
<dbReference type="PROSITE" id="PS51718">
    <property type="entry name" value="G_DYNAMIN_2"/>
    <property type="match status" value="1"/>
</dbReference>
<evidence type="ECO:0000256" key="2">
    <source>
        <dbReference type="ARBA" id="ARBA00022583"/>
    </source>
</evidence>
<dbReference type="SMART" id="SM00233">
    <property type="entry name" value="PH"/>
    <property type="match status" value="1"/>
</dbReference>
<dbReference type="PROSITE" id="PS00410">
    <property type="entry name" value="G_DYNAMIN_1"/>
    <property type="match status" value="1"/>
</dbReference>
<dbReference type="Gene3D" id="1.20.120.1240">
    <property type="entry name" value="Dynamin, middle domain"/>
    <property type="match status" value="1"/>
</dbReference>
<dbReference type="PROSITE" id="PS50003">
    <property type="entry name" value="PH_DOMAIN"/>
    <property type="match status" value="1"/>
</dbReference>
<dbReference type="InterPro" id="IPR027417">
    <property type="entry name" value="P-loop_NTPase"/>
</dbReference>